<name>A0A1Z4KWX3_ANAVA</name>
<geneLocation type="plasmid" evidence="1">
    <name>plasmid3</name>
</geneLocation>
<reference evidence="1 2" key="1">
    <citation type="submission" date="2017-06" db="EMBL/GenBank/DDBJ databases">
        <title>Genome sequencing of cyanobaciteial culture collection at National Institute for Environmental Studies (NIES).</title>
        <authorList>
            <person name="Hirose Y."/>
            <person name="Shimura Y."/>
            <person name="Fujisawa T."/>
            <person name="Nakamura Y."/>
            <person name="Kawachi M."/>
        </authorList>
    </citation>
    <scope>NUCLEOTIDE SEQUENCE [LARGE SCALE GENOMIC DNA]</scope>
    <source>
        <strain evidence="1 2">NIES-23</strain>
        <plasmid evidence="2">Plasmid Plasmid3 dna</plasmid>
    </source>
</reference>
<dbReference type="AlphaFoldDB" id="A0A1Z4KWX3"/>
<dbReference type="SUPFAM" id="SSF51126">
    <property type="entry name" value="Pectin lyase-like"/>
    <property type="match status" value="1"/>
</dbReference>
<evidence type="ECO:0000313" key="2">
    <source>
        <dbReference type="Proteomes" id="UP000217507"/>
    </source>
</evidence>
<accession>A0A1Z4KWX3</accession>
<protein>
    <submittedName>
        <fullName evidence="1">Uncharacterized protein</fullName>
    </submittedName>
</protein>
<gene>
    <name evidence="1" type="ORF">NIES23_62010</name>
</gene>
<keyword evidence="1" id="KW-0614">Plasmid</keyword>
<proteinExistence type="predicted"/>
<dbReference type="Proteomes" id="UP000217507">
    <property type="component" value="Plasmid Plasmid3 dna"/>
</dbReference>
<dbReference type="InterPro" id="IPR011050">
    <property type="entry name" value="Pectin_lyase_fold/virulence"/>
</dbReference>
<evidence type="ECO:0000313" key="1">
    <source>
        <dbReference type="EMBL" id="BAY73373.1"/>
    </source>
</evidence>
<sequence length="255" mass="26694">MNIKKVEIQAISTIIALSSIIIQIQSAQAAILTVNNVNDSGIGSLRDIINIANNDDVIEFLLGSNASTITLTSGELEINKNLTINGASANLLTIKSNNQFPVFNISNSADVRLSGLTISSSINLIGGSQVKLADSIVSGDYVKINLQDNSNLTLINSIINAGSVEITALDTSTITVSNSTNSGNTGEVTGGNNNSGGNITINPGGNIIIIPGPIQLKPIPEANMIVGSIITSGLAWLTKRKKAMFYGVKKKQENF</sequence>
<organism evidence="1 2">
    <name type="scientific">Trichormus variabilis NIES-23</name>
    <dbReference type="NCBI Taxonomy" id="1973479"/>
    <lineage>
        <taxon>Bacteria</taxon>
        <taxon>Bacillati</taxon>
        <taxon>Cyanobacteriota</taxon>
        <taxon>Cyanophyceae</taxon>
        <taxon>Nostocales</taxon>
        <taxon>Nostocaceae</taxon>
        <taxon>Trichormus</taxon>
    </lineage>
</organism>
<dbReference type="EMBL" id="AP018219">
    <property type="protein sequence ID" value="BAY73373.1"/>
    <property type="molecule type" value="Genomic_DNA"/>
</dbReference>